<dbReference type="InterPro" id="IPR043502">
    <property type="entry name" value="DNA/RNA_pol_sf"/>
</dbReference>
<dbReference type="CDD" id="cd09272">
    <property type="entry name" value="RNase_HI_RT_Ty1"/>
    <property type="match status" value="1"/>
</dbReference>
<keyword evidence="1" id="KW-0808">Transferase</keyword>
<evidence type="ECO:0000259" key="7">
    <source>
        <dbReference type="Pfam" id="PF07727"/>
    </source>
</evidence>
<evidence type="ECO:0000313" key="10">
    <source>
        <dbReference type="Proteomes" id="UP001151760"/>
    </source>
</evidence>
<evidence type="ECO:0000256" key="2">
    <source>
        <dbReference type="ARBA" id="ARBA00022695"/>
    </source>
</evidence>
<dbReference type="EMBL" id="BQNB010009524">
    <property type="protein sequence ID" value="GJS64716.1"/>
    <property type="molecule type" value="Genomic_DNA"/>
</dbReference>
<comment type="caution">
    <text evidence="9">The sequence shown here is derived from an EMBL/GenBank/DDBJ whole genome shotgun (WGS) entry which is preliminary data.</text>
</comment>
<dbReference type="PANTHER" id="PTHR11439">
    <property type="entry name" value="GAG-POL-RELATED RETROTRANSPOSON"/>
    <property type="match status" value="1"/>
</dbReference>
<keyword evidence="3" id="KW-0540">Nuclease</keyword>
<sequence>MLNVAFAGSSLKQAPRAWYDLLFSFLLSQKFSKGTVDPTLFIMIEGKDILLVQIYVDDIIFASTKTDLCESFSKIMCLKFKMSMMGKLSFFLGLQISQSPRDIFLNQSKYALESLKKYGLETCDLVDTLMLDKSKLDEDPQAKAIDHTRYRGRIGTLMYLTSSRPDLVFAVCMCARYQAKPTENHLHAVKRIFRYLRGTINMGLWYSNDSCIALTAFPDADHAGCQDTRKSMSESMQLLGDRLVSWSSKKQKSTTISSTKAECIALSGYCAQILWMRSQLTDYGLVFNKIPLYCDNKSAIALCFNNVQHSLSKHIDSRHHFFKEQVENGGDFAKAGRRRGRVMVREKLIELTTLGNLEKNEENYTTHDLELGAVVFALRLWRHYLYGTKCTVYTDHKSLQYILDQKELNMRQHRWIELLNDYDCVIRYHPGKANVVADALSRKDKERFEWCFSGN</sequence>
<reference evidence="9" key="1">
    <citation type="journal article" date="2022" name="Int. J. Mol. Sci.">
        <title>Draft Genome of Tanacetum Coccineum: Genomic Comparison of Closely Related Tanacetum-Family Plants.</title>
        <authorList>
            <person name="Yamashiro T."/>
            <person name="Shiraishi A."/>
            <person name="Nakayama K."/>
            <person name="Satake H."/>
        </authorList>
    </citation>
    <scope>NUCLEOTIDE SEQUENCE</scope>
</reference>
<dbReference type="PANTHER" id="PTHR11439:SF442">
    <property type="entry name" value="CYSTEINE-RICH RLK (RECEPTOR-LIKE PROTEIN KINASE) 8"/>
    <property type="match status" value="1"/>
</dbReference>
<evidence type="ECO:0000313" key="9">
    <source>
        <dbReference type="EMBL" id="GJS64716.1"/>
    </source>
</evidence>
<dbReference type="SUPFAM" id="SSF56672">
    <property type="entry name" value="DNA/RNA polymerases"/>
    <property type="match status" value="2"/>
</dbReference>
<evidence type="ECO:0000256" key="1">
    <source>
        <dbReference type="ARBA" id="ARBA00022679"/>
    </source>
</evidence>
<dbReference type="InterPro" id="IPR041373">
    <property type="entry name" value="RT_RNaseH"/>
</dbReference>
<dbReference type="InterPro" id="IPR013103">
    <property type="entry name" value="RVT_2"/>
</dbReference>
<gene>
    <name evidence="9" type="ORF">Tco_0679280</name>
</gene>
<organism evidence="9 10">
    <name type="scientific">Tanacetum coccineum</name>
    <dbReference type="NCBI Taxonomy" id="301880"/>
    <lineage>
        <taxon>Eukaryota</taxon>
        <taxon>Viridiplantae</taxon>
        <taxon>Streptophyta</taxon>
        <taxon>Embryophyta</taxon>
        <taxon>Tracheophyta</taxon>
        <taxon>Spermatophyta</taxon>
        <taxon>Magnoliopsida</taxon>
        <taxon>eudicotyledons</taxon>
        <taxon>Gunneridae</taxon>
        <taxon>Pentapetalae</taxon>
        <taxon>asterids</taxon>
        <taxon>campanulids</taxon>
        <taxon>Asterales</taxon>
        <taxon>Asteraceae</taxon>
        <taxon>Asteroideae</taxon>
        <taxon>Anthemideae</taxon>
        <taxon>Anthemidinae</taxon>
        <taxon>Tanacetum</taxon>
    </lineage>
</organism>
<dbReference type="Pfam" id="PF07727">
    <property type="entry name" value="RVT_2"/>
    <property type="match status" value="1"/>
</dbReference>
<keyword evidence="5" id="KW-0378">Hydrolase</keyword>
<name>A0ABQ4XHK1_9ASTR</name>
<dbReference type="CDD" id="cd09274">
    <property type="entry name" value="RNase_HI_RT_Ty3"/>
    <property type="match status" value="1"/>
</dbReference>
<reference evidence="9" key="2">
    <citation type="submission" date="2022-01" db="EMBL/GenBank/DDBJ databases">
        <authorList>
            <person name="Yamashiro T."/>
            <person name="Shiraishi A."/>
            <person name="Satake H."/>
            <person name="Nakayama K."/>
        </authorList>
    </citation>
    <scope>NUCLEOTIDE SEQUENCE</scope>
</reference>
<evidence type="ECO:0000256" key="5">
    <source>
        <dbReference type="ARBA" id="ARBA00022801"/>
    </source>
</evidence>
<keyword evidence="2" id="KW-0548">Nucleotidyltransferase</keyword>
<protein>
    <submittedName>
        <fullName evidence="9">Retrovirus-related pol polyprotein from transposon TNT 1-94</fullName>
    </submittedName>
</protein>
<evidence type="ECO:0000256" key="3">
    <source>
        <dbReference type="ARBA" id="ARBA00022722"/>
    </source>
</evidence>
<evidence type="ECO:0000256" key="4">
    <source>
        <dbReference type="ARBA" id="ARBA00022759"/>
    </source>
</evidence>
<feature type="domain" description="Reverse transcriptase Ty1/copia-type" evidence="7">
    <location>
        <begin position="10"/>
        <end position="128"/>
    </location>
</feature>
<evidence type="ECO:0000256" key="6">
    <source>
        <dbReference type="ARBA" id="ARBA00022918"/>
    </source>
</evidence>
<dbReference type="Pfam" id="PF17917">
    <property type="entry name" value="RT_RNaseH"/>
    <property type="match status" value="1"/>
</dbReference>
<feature type="domain" description="Reverse transcriptase RNase H-like" evidence="8">
    <location>
        <begin position="356"/>
        <end position="422"/>
    </location>
</feature>
<keyword evidence="10" id="KW-1185">Reference proteome</keyword>
<evidence type="ECO:0000259" key="8">
    <source>
        <dbReference type="Pfam" id="PF17917"/>
    </source>
</evidence>
<keyword evidence="6" id="KW-0695">RNA-directed DNA polymerase</keyword>
<keyword evidence="4" id="KW-0255">Endonuclease</keyword>
<dbReference type="Proteomes" id="UP001151760">
    <property type="component" value="Unassembled WGS sequence"/>
</dbReference>
<proteinExistence type="predicted"/>
<accession>A0ABQ4XHK1</accession>